<name>A0ABP8M5P6_9BACT</name>
<organism evidence="1 2">
    <name type="scientific">Novipirellula rosea</name>
    <dbReference type="NCBI Taxonomy" id="1031540"/>
    <lineage>
        <taxon>Bacteria</taxon>
        <taxon>Pseudomonadati</taxon>
        <taxon>Planctomycetota</taxon>
        <taxon>Planctomycetia</taxon>
        <taxon>Pirellulales</taxon>
        <taxon>Pirellulaceae</taxon>
        <taxon>Novipirellula</taxon>
    </lineage>
</organism>
<reference evidence="2" key="1">
    <citation type="journal article" date="2019" name="Int. J. Syst. Evol. Microbiol.">
        <title>The Global Catalogue of Microorganisms (GCM) 10K type strain sequencing project: providing services to taxonomists for standard genome sequencing and annotation.</title>
        <authorList>
            <consortium name="The Broad Institute Genomics Platform"/>
            <consortium name="The Broad Institute Genome Sequencing Center for Infectious Disease"/>
            <person name="Wu L."/>
            <person name="Ma J."/>
        </authorList>
    </citation>
    <scope>NUCLEOTIDE SEQUENCE [LARGE SCALE GENOMIC DNA]</scope>
    <source>
        <strain evidence="2">JCM 17759</strain>
    </source>
</reference>
<evidence type="ECO:0000313" key="1">
    <source>
        <dbReference type="EMBL" id="GAA4444282.1"/>
    </source>
</evidence>
<dbReference type="EMBL" id="BAABGA010000006">
    <property type="protein sequence ID" value="GAA4444282.1"/>
    <property type="molecule type" value="Genomic_DNA"/>
</dbReference>
<keyword evidence="2" id="KW-1185">Reference proteome</keyword>
<protein>
    <submittedName>
        <fullName evidence="1">Uncharacterized protein</fullName>
    </submittedName>
</protein>
<sequence>MGIELAVACVPYAQLNDLRVQALHDRIDRLTDEDLEFDNDTLVSEDHDRVELVRILHDQIDLIRSAEEYWRHVNHVRLPELSYEVLVAGGYTHGEPPSDLYRAFRIAGDCEPLWALLIEWAKEDFQSRVN</sequence>
<dbReference type="RefSeq" id="WP_345318634.1">
    <property type="nucleotide sequence ID" value="NZ_BAABGA010000006.1"/>
</dbReference>
<evidence type="ECO:0000313" key="2">
    <source>
        <dbReference type="Proteomes" id="UP001500840"/>
    </source>
</evidence>
<dbReference type="Proteomes" id="UP001500840">
    <property type="component" value="Unassembled WGS sequence"/>
</dbReference>
<accession>A0ABP8M5P6</accession>
<gene>
    <name evidence="1" type="ORF">GCM10023156_02410</name>
</gene>
<comment type="caution">
    <text evidence="1">The sequence shown here is derived from an EMBL/GenBank/DDBJ whole genome shotgun (WGS) entry which is preliminary data.</text>
</comment>
<proteinExistence type="predicted"/>